<keyword evidence="2" id="KW-0732">Signal</keyword>
<name>A0A4R6TM56_9FLAO</name>
<dbReference type="InterPro" id="IPR011990">
    <property type="entry name" value="TPR-like_helical_dom_sf"/>
</dbReference>
<sequence>MRFLLLLISLLLIQVGTAQEDFLAKQYFNEGKFEKALIFYKKLVEKNSRRTDYAEGLIATYQQLERYEEAENFLLELIRTGPPYPTMYIDLGYNYRLQEKHDEAKRYFDKALETIEKNPNYGYGIGLRFQRYTMLDHALVAYNRAMELNPQLDYKFQMARIYGEQGKIEDMFGAYLDIVAKGRAAKTNVLRNVEEFITSDGDNENNQVLKKLLLKRAQQEPDILWNELLSWLFVQQEQYRSAFSQERAIYKRAEGSTLERLEGLGRLALEKEAKEEAREIFEYIEKNSKDPVGILNARLFLIEIALEDADPKQLDAIEQQFEALQSTYGYQGQTLQLQVAYSNFLAFRRDKPRDAIAILKNCLEIPMAKYAQAYVKMALADILVFDRRFNEALIQYSQVQKGLKNDVMGQEARFKVAQTSFYKGDFEWALTQLEVLRGSTSQLIANDAMQLSLLISDNSLEDSTQTALKKYARADLLAYQNKDPEAIALLDEILTQHKGESIEDEALFKQAELLEKAGSYDAARFNYEKIIEFYGIDILADDAIYALAELYRTHFNKPEIAMTLYEKIIYNHQDSYHFPEARKKFRMLRGDPVN</sequence>
<dbReference type="AlphaFoldDB" id="A0A4R6TM56"/>
<keyword evidence="4" id="KW-1185">Reference proteome</keyword>
<dbReference type="PROSITE" id="PS50005">
    <property type="entry name" value="TPR"/>
    <property type="match status" value="1"/>
</dbReference>
<dbReference type="EMBL" id="SNYI01000001">
    <property type="protein sequence ID" value="TDQ32504.1"/>
    <property type="molecule type" value="Genomic_DNA"/>
</dbReference>
<evidence type="ECO:0000256" key="1">
    <source>
        <dbReference type="PROSITE-ProRule" id="PRU00339"/>
    </source>
</evidence>
<comment type="caution">
    <text evidence="3">The sequence shown here is derived from an EMBL/GenBank/DDBJ whole genome shotgun (WGS) entry which is preliminary data.</text>
</comment>
<evidence type="ECO:0000313" key="3">
    <source>
        <dbReference type="EMBL" id="TDQ32504.1"/>
    </source>
</evidence>
<dbReference type="Pfam" id="PF13174">
    <property type="entry name" value="TPR_6"/>
    <property type="match status" value="1"/>
</dbReference>
<evidence type="ECO:0000256" key="2">
    <source>
        <dbReference type="SAM" id="SignalP"/>
    </source>
</evidence>
<reference evidence="3 4" key="1">
    <citation type="submission" date="2019-03" db="EMBL/GenBank/DDBJ databases">
        <title>Genomic Encyclopedia of Archaeal and Bacterial Type Strains, Phase II (KMG-II): from individual species to whole genera.</title>
        <authorList>
            <person name="Goeker M."/>
        </authorList>
    </citation>
    <scope>NUCLEOTIDE SEQUENCE [LARGE SCALE GENOMIC DNA]</scope>
    <source>
        <strain evidence="3 4">DSM 18435</strain>
    </source>
</reference>
<dbReference type="SUPFAM" id="SSF48452">
    <property type="entry name" value="TPR-like"/>
    <property type="match status" value="3"/>
</dbReference>
<dbReference type="Pfam" id="PF13181">
    <property type="entry name" value="TPR_8"/>
    <property type="match status" value="1"/>
</dbReference>
<dbReference type="Gene3D" id="1.25.40.10">
    <property type="entry name" value="Tetratricopeptide repeat domain"/>
    <property type="match status" value="2"/>
</dbReference>
<feature type="chain" id="PRO_5020976747" evidence="2">
    <location>
        <begin position="19"/>
        <end position="594"/>
    </location>
</feature>
<keyword evidence="1" id="KW-0802">TPR repeat</keyword>
<organism evidence="3 4">
    <name type="scientific">Zeaxanthinibacter enoshimensis</name>
    <dbReference type="NCBI Taxonomy" id="392009"/>
    <lineage>
        <taxon>Bacteria</taxon>
        <taxon>Pseudomonadati</taxon>
        <taxon>Bacteroidota</taxon>
        <taxon>Flavobacteriia</taxon>
        <taxon>Flavobacteriales</taxon>
        <taxon>Flavobacteriaceae</taxon>
        <taxon>Zeaxanthinibacter</taxon>
    </lineage>
</organism>
<protein>
    <submittedName>
        <fullName evidence="3">Tetratricopeptide repeat protein</fullName>
    </submittedName>
</protein>
<dbReference type="RefSeq" id="WP_166636654.1">
    <property type="nucleotide sequence ID" value="NZ_SNYI01000001.1"/>
</dbReference>
<proteinExistence type="predicted"/>
<dbReference type="Proteomes" id="UP000295468">
    <property type="component" value="Unassembled WGS sequence"/>
</dbReference>
<feature type="repeat" description="TPR" evidence="1">
    <location>
        <begin position="85"/>
        <end position="118"/>
    </location>
</feature>
<evidence type="ECO:0000313" key="4">
    <source>
        <dbReference type="Proteomes" id="UP000295468"/>
    </source>
</evidence>
<dbReference type="PANTHER" id="PTHR12558">
    <property type="entry name" value="CELL DIVISION CYCLE 16,23,27"/>
    <property type="match status" value="1"/>
</dbReference>
<dbReference type="SMART" id="SM00028">
    <property type="entry name" value="TPR"/>
    <property type="match status" value="5"/>
</dbReference>
<gene>
    <name evidence="3" type="ORF">CLV82_0333</name>
</gene>
<accession>A0A4R6TM56</accession>
<dbReference type="PANTHER" id="PTHR12558:SF13">
    <property type="entry name" value="CELL DIVISION CYCLE PROTEIN 27 HOMOLOG"/>
    <property type="match status" value="1"/>
</dbReference>
<dbReference type="InterPro" id="IPR019734">
    <property type="entry name" value="TPR_rpt"/>
</dbReference>
<feature type="signal peptide" evidence="2">
    <location>
        <begin position="1"/>
        <end position="18"/>
    </location>
</feature>